<reference evidence="3 4" key="2">
    <citation type="journal article" date="2015" name="Stand. Genomic Sci.">
        <title>High quality draft genomic sequence of Flavobacterium enshiense DK69(T) and comparison among Flavobacterium genomes.</title>
        <authorList>
            <person name="Zeng Z."/>
            <person name="Chen C."/>
            <person name="Du H."/>
            <person name="Wang G."/>
            <person name="Li M."/>
        </authorList>
    </citation>
    <scope>NUCLEOTIDE SEQUENCE [LARGE SCALE GENOMIC DNA]</scope>
    <source>
        <strain evidence="3 4">DK69</strain>
    </source>
</reference>
<evidence type="ECO:0000256" key="2">
    <source>
        <dbReference type="SAM" id="SignalP"/>
    </source>
</evidence>
<dbReference type="PROSITE" id="PS51257">
    <property type="entry name" value="PROKAR_LIPOPROTEIN"/>
    <property type="match status" value="1"/>
</dbReference>
<comment type="caution">
    <text evidence="3">The sequence shown here is derived from an EMBL/GenBank/DDBJ whole genome shotgun (WGS) entry which is preliminary data.</text>
</comment>
<name>V6SHS1_9FLAO</name>
<dbReference type="EMBL" id="JRLZ01000005">
    <property type="protein sequence ID" value="KGO96249.1"/>
    <property type="molecule type" value="Genomic_DNA"/>
</dbReference>
<sequence length="68" mass="7653">MKRVALVFAVFIALLLLQSCSLEEMEAQPNPLPTAFDYADAMMQRDSISREGNEIDPPVRPKPSLFEN</sequence>
<reference evidence="4" key="1">
    <citation type="submission" date="2013-09" db="EMBL/GenBank/DDBJ databases">
        <authorList>
            <person name="Zeng Z."/>
            <person name="Chen C."/>
        </authorList>
    </citation>
    <scope>NUCLEOTIDE SEQUENCE [LARGE SCALE GENOMIC DNA]</scope>
    <source>
        <strain evidence="4">DK69</strain>
    </source>
</reference>
<dbReference type="AlphaFoldDB" id="V6SHS1"/>
<feature type="signal peptide" evidence="2">
    <location>
        <begin position="1"/>
        <end position="21"/>
    </location>
</feature>
<evidence type="ECO:0000256" key="1">
    <source>
        <dbReference type="SAM" id="MobiDB-lite"/>
    </source>
</evidence>
<dbReference type="PATRIC" id="fig|1107311.3.peg.994"/>
<evidence type="ECO:0000313" key="4">
    <source>
        <dbReference type="Proteomes" id="UP000030149"/>
    </source>
</evidence>
<dbReference type="RefSeq" id="WP_023573043.1">
    <property type="nucleotide sequence ID" value="NZ_AVCS01000007.1"/>
</dbReference>
<feature type="region of interest" description="Disordered" evidence="1">
    <location>
        <begin position="47"/>
        <end position="68"/>
    </location>
</feature>
<accession>V6SHS1</accession>
<keyword evidence="2" id="KW-0732">Signal</keyword>
<evidence type="ECO:0000313" key="3">
    <source>
        <dbReference type="EMBL" id="KGO96249.1"/>
    </source>
</evidence>
<evidence type="ECO:0008006" key="5">
    <source>
        <dbReference type="Google" id="ProtNLM"/>
    </source>
</evidence>
<dbReference type="STRING" id="1107311.Q767_08335"/>
<dbReference type="eggNOG" id="ENOG5032GZJ">
    <property type="taxonomic scope" value="Bacteria"/>
</dbReference>
<dbReference type="OrthoDB" id="1377264at2"/>
<keyword evidence="4" id="KW-1185">Reference proteome</keyword>
<dbReference type="Proteomes" id="UP000030149">
    <property type="component" value="Unassembled WGS sequence"/>
</dbReference>
<feature type="compositionally biased region" description="Basic and acidic residues" evidence="1">
    <location>
        <begin position="47"/>
        <end position="59"/>
    </location>
</feature>
<gene>
    <name evidence="3" type="ORF">Q767_08335</name>
</gene>
<organism evidence="3 4">
    <name type="scientific">Flavobacterium enshiense DK69</name>
    <dbReference type="NCBI Taxonomy" id="1107311"/>
    <lineage>
        <taxon>Bacteria</taxon>
        <taxon>Pseudomonadati</taxon>
        <taxon>Bacteroidota</taxon>
        <taxon>Flavobacteriia</taxon>
        <taxon>Flavobacteriales</taxon>
        <taxon>Flavobacteriaceae</taxon>
        <taxon>Flavobacterium</taxon>
    </lineage>
</organism>
<feature type="chain" id="PRO_5004752467" description="Cytochrome C" evidence="2">
    <location>
        <begin position="22"/>
        <end position="68"/>
    </location>
</feature>
<protein>
    <recommendedName>
        <fullName evidence="5">Cytochrome C</fullName>
    </recommendedName>
</protein>
<proteinExistence type="predicted"/>